<evidence type="ECO:0000256" key="1">
    <source>
        <dbReference type="SAM" id="Phobius"/>
    </source>
</evidence>
<dbReference type="SMART" id="SM00091">
    <property type="entry name" value="PAS"/>
    <property type="match status" value="1"/>
</dbReference>
<dbReference type="PANTHER" id="PTHR44757">
    <property type="entry name" value="DIGUANYLATE CYCLASE DGCP"/>
    <property type="match status" value="1"/>
</dbReference>
<reference evidence="6 7" key="1">
    <citation type="submission" date="2022-12" db="EMBL/GenBank/DDBJ databases">
        <title>Polyphasic characterization of Geotalea uranireducens NIT-SL11 newly isolated from a complex of sewage sludge and microbially reduced graphene oxide.</title>
        <authorList>
            <person name="Xie L."/>
            <person name="Yoshida N."/>
            <person name="Meng L."/>
        </authorList>
    </citation>
    <scope>NUCLEOTIDE SEQUENCE [LARGE SCALE GENOMIC DNA]</scope>
    <source>
        <strain evidence="6 7">NIT-SL11</strain>
    </source>
</reference>
<dbReference type="Proteomes" id="UP001317705">
    <property type="component" value="Chromosome"/>
</dbReference>
<evidence type="ECO:0000259" key="2">
    <source>
        <dbReference type="PROSITE" id="PS50112"/>
    </source>
</evidence>
<feature type="transmembrane region" description="Helical" evidence="1">
    <location>
        <begin position="44"/>
        <end position="63"/>
    </location>
</feature>
<evidence type="ECO:0000313" key="7">
    <source>
        <dbReference type="Proteomes" id="UP001317705"/>
    </source>
</evidence>
<dbReference type="SMART" id="SM00267">
    <property type="entry name" value="GGDEF"/>
    <property type="match status" value="1"/>
</dbReference>
<dbReference type="EMBL" id="AP027151">
    <property type="protein sequence ID" value="BDV43665.1"/>
    <property type="molecule type" value="Genomic_DNA"/>
</dbReference>
<feature type="transmembrane region" description="Helical" evidence="1">
    <location>
        <begin position="153"/>
        <end position="173"/>
    </location>
</feature>
<dbReference type="Pfam" id="PF00990">
    <property type="entry name" value="GGDEF"/>
    <property type="match status" value="1"/>
</dbReference>
<dbReference type="CDD" id="cd01949">
    <property type="entry name" value="GGDEF"/>
    <property type="match status" value="1"/>
</dbReference>
<dbReference type="PROSITE" id="PS50112">
    <property type="entry name" value="PAS"/>
    <property type="match status" value="1"/>
</dbReference>
<dbReference type="CDD" id="cd01948">
    <property type="entry name" value="EAL"/>
    <property type="match status" value="1"/>
</dbReference>
<keyword evidence="1" id="KW-0472">Membrane</keyword>
<dbReference type="PANTHER" id="PTHR44757:SF2">
    <property type="entry name" value="BIOFILM ARCHITECTURE MAINTENANCE PROTEIN MBAA"/>
    <property type="match status" value="1"/>
</dbReference>
<dbReference type="InterPro" id="IPR052155">
    <property type="entry name" value="Biofilm_reg_signaling"/>
</dbReference>
<feature type="domain" description="GGDEF" evidence="5">
    <location>
        <begin position="386"/>
        <end position="519"/>
    </location>
</feature>
<dbReference type="InterPro" id="IPR043128">
    <property type="entry name" value="Rev_trsase/Diguanyl_cyclase"/>
</dbReference>
<feature type="domain" description="PAC" evidence="3">
    <location>
        <begin position="303"/>
        <end position="354"/>
    </location>
</feature>
<keyword evidence="7" id="KW-1185">Reference proteome</keyword>
<dbReference type="InterPro" id="IPR035919">
    <property type="entry name" value="EAL_sf"/>
</dbReference>
<sequence length="796" mass="89656">MVNSNWFNALSKRLWQVRDGLKTADYEQHEELQARISLVVKTRWFLLALIAAYCLFAGSSYYFSRFGLFLSRSQTFFLFGTVASVIGYNFLLHTYHRRLCCCYRLVNLLQILLDLVLVTVLIHLSGGASSWFWPVYLIITIEAAFLSEHKRDVWLVGVCGGLLYGALLTAEKLQLVPNVRMPFVDSAIHRDGLYLLLIWLWVTLLNAAVSFIGSYFVGALRRESSAVKESEERLVNFLDTANDLILTVNAEGRFLYVNDAWQKTLGYTLEETGTISFFDIIRPDCREQCSIEIARVLAGDTLSPLESVLVAKNGREVVVEGNLTCGFDDGNSQVIWGICRDITERKQAEEQLYRLAHHDILTELPNRILFLDRLQQAKALANRYRHQLAILFLDLDRFKIINDTLGHPVGDKLLQKVAQRIAGCVREVDTVARIGGDEFTVILVNIDNIDDVKRVAQKILHSLSVPFNIDTYELFITTSIGIALYPSDGENIDTLVKKADIAMYYAKGEGRNNFQFYTPQMDANADKRLLLETSLRKALDQHEFRIYYQPKVDIVSKQITAMEALLRWAHPTLGLVSPAEFIPLAEETGLIIPIGEWVLRAACIQNKEWQKQGLPRMRVAVNLSGYQFQQRNLLEMIRGILEESGLEAELLELEITESVIMQNPDFAVSVLNELKDLGIHISIDDFGTGYSSLAHLKRFSINTLKIDKSFVRDVEVNSADAAITTAIIAMGNSLNLKVIAEGVETEGQLNFLSENNCDEVQGFLVSTPMPAGEVAAFLRERCGADSWPIGRETADG</sequence>
<accession>A0ABM8EM55</accession>
<dbReference type="SUPFAM" id="SSF55073">
    <property type="entry name" value="Nucleotide cyclase"/>
    <property type="match status" value="1"/>
</dbReference>
<evidence type="ECO:0000259" key="4">
    <source>
        <dbReference type="PROSITE" id="PS50883"/>
    </source>
</evidence>
<dbReference type="PROSITE" id="PS50883">
    <property type="entry name" value="EAL"/>
    <property type="match status" value="1"/>
</dbReference>
<dbReference type="PROSITE" id="PS50113">
    <property type="entry name" value="PAC"/>
    <property type="match status" value="1"/>
</dbReference>
<dbReference type="SUPFAM" id="SSF141868">
    <property type="entry name" value="EAL domain-like"/>
    <property type="match status" value="1"/>
</dbReference>
<evidence type="ECO:0000259" key="5">
    <source>
        <dbReference type="PROSITE" id="PS50887"/>
    </source>
</evidence>
<dbReference type="Gene3D" id="3.30.70.270">
    <property type="match status" value="1"/>
</dbReference>
<name>A0ABM8EM55_9BACT</name>
<organism evidence="6 7">
    <name type="scientific">Geotalea uraniireducens</name>
    <dbReference type="NCBI Taxonomy" id="351604"/>
    <lineage>
        <taxon>Bacteria</taxon>
        <taxon>Pseudomonadati</taxon>
        <taxon>Thermodesulfobacteriota</taxon>
        <taxon>Desulfuromonadia</taxon>
        <taxon>Geobacterales</taxon>
        <taxon>Geobacteraceae</taxon>
        <taxon>Geotalea</taxon>
    </lineage>
</organism>
<dbReference type="Gene3D" id="3.30.450.20">
    <property type="entry name" value="PAS domain"/>
    <property type="match status" value="1"/>
</dbReference>
<feature type="transmembrane region" description="Helical" evidence="1">
    <location>
        <begin position="105"/>
        <end position="124"/>
    </location>
</feature>
<feature type="domain" description="PAS" evidence="2">
    <location>
        <begin position="230"/>
        <end position="300"/>
    </location>
</feature>
<evidence type="ECO:0000313" key="6">
    <source>
        <dbReference type="EMBL" id="BDV43665.1"/>
    </source>
</evidence>
<feature type="transmembrane region" description="Helical" evidence="1">
    <location>
        <begin position="193"/>
        <end position="218"/>
    </location>
</feature>
<gene>
    <name evidence="6" type="ORF">GURASL_25880</name>
</gene>
<keyword evidence="1" id="KW-1133">Transmembrane helix</keyword>
<dbReference type="InterPro" id="IPR001633">
    <property type="entry name" value="EAL_dom"/>
</dbReference>
<dbReference type="CDD" id="cd00130">
    <property type="entry name" value="PAS"/>
    <property type="match status" value="1"/>
</dbReference>
<dbReference type="Gene3D" id="3.20.20.450">
    <property type="entry name" value="EAL domain"/>
    <property type="match status" value="1"/>
</dbReference>
<dbReference type="InterPro" id="IPR000160">
    <property type="entry name" value="GGDEF_dom"/>
</dbReference>
<dbReference type="InterPro" id="IPR035965">
    <property type="entry name" value="PAS-like_dom_sf"/>
</dbReference>
<evidence type="ECO:0000259" key="3">
    <source>
        <dbReference type="PROSITE" id="PS50113"/>
    </source>
</evidence>
<dbReference type="InterPro" id="IPR013656">
    <property type="entry name" value="PAS_4"/>
</dbReference>
<feature type="domain" description="EAL" evidence="4">
    <location>
        <begin position="528"/>
        <end position="782"/>
    </location>
</feature>
<dbReference type="RefSeq" id="WP_281999791.1">
    <property type="nucleotide sequence ID" value="NZ_AP027151.1"/>
</dbReference>
<dbReference type="InterPro" id="IPR000014">
    <property type="entry name" value="PAS"/>
</dbReference>
<proteinExistence type="predicted"/>
<dbReference type="NCBIfam" id="TIGR00254">
    <property type="entry name" value="GGDEF"/>
    <property type="match status" value="1"/>
</dbReference>
<dbReference type="SUPFAM" id="SSF55785">
    <property type="entry name" value="PYP-like sensor domain (PAS domain)"/>
    <property type="match status" value="1"/>
</dbReference>
<dbReference type="InterPro" id="IPR029787">
    <property type="entry name" value="Nucleotide_cyclase"/>
</dbReference>
<dbReference type="Pfam" id="PF08448">
    <property type="entry name" value="PAS_4"/>
    <property type="match status" value="1"/>
</dbReference>
<protein>
    <submittedName>
        <fullName evidence="6">GGDEF domain-containing protein</fullName>
    </submittedName>
</protein>
<dbReference type="SMART" id="SM00052">
    <property type="entry name" value="EAL"/>
    <property type="match status" value="1"/>
</dbReference>
<dbReference type="InterPro" id="IPR000700">
    <property type="entry name" value="PAS-assoc_C"/>
</dbReference>
<feature type="transmembrane region" description="Helical" evidence="1">
    <location>
        <begin position="75"/>
        <end position="93"/>
    </location>
</feature>
<dbReference type="PROSITE" id="PS50887">
    <property type="entry name" value="GGDEF"/>
    <property type="match status" value="1"/>
</dbReference>
<keyword evidence="1" id="KW-0812">Transmembrane</keyword>
<dbReference type="Pfam" id="PF00563">
    <property type="entry name" value="EAL"/>
    <property type="match status" value="1"/>
</dbReference>
<dbReference type="NCBIfam" id="TIGR00229">
    <property type="entry name" value="sensory_box"/>
    <property type="match status" value="1"/>
</dbReference>